<name>A0A0K1PFY3_9BACT</name>
<dbReference type="InterPro" id="IPR006685">
    <property type="entry name" value="MscS_channel_2nd"/>
</dbReference>
<dbReference type="PATRIC" id="fig|1391653.3.peg.2513"/>
<dbReference type="GO" id="GO:0005886">
    <property type="term" value="C:plasma membrane"/>
    <property type="evidence" value="ECO:0007669"/>
    <property type="project" value="TreeGrafter"/>
</dbReference>
<evidence type="ECO:0000259" key="6">
    <source>
        <dbReference type="Pfam" id="PF00924"/>
    </source>
</evidence>
<dbReference type="EMBL" id="CP012332">
    <property type="protein sequence ID" value="AKU92024.1"/>
    <property type="molecule type" value="Genomic_DNA"/>
</dbReference>
<keyword evidence="2 5" id="KW-0812">Transmembrane</keyword>
<keyword evidence="4 5" id="KW-0472">Membrane</keyword>
<dbReference type="Pfam" id="PF00924">
    <property type="entry name" value="MS_channel_2nd"/>
    <property type="match status" value="1"/>
</dbReference>
<dbReference type="STRING" id="1391653.AKJ08_2411"/>
<feature type="transmembrane region" description="Helical" evidence="5">
    <location>
        <begin position="87"/>
        <end position="109"/>
    </location>
</feature>
<feature type="transmembrane region" description="Helical" evidence="5">
    <location>
        <begin position="130"/>
        <end position="150"/>
    </location>
</feature>
<sequence length="424" mass="47228">MDWLELHPLAKDAAGLGALLLVAWLAWVLVLRVGMRLLAAVVRRSPNSWDDAVLDRGVFHRAAAAFPLLIVHQGLPLLPELPPRLSILLSRLAVAAGFVVAARAFSAALMAANDVYVRQPLAKDRPIKGILQVGILVGYMAAAILALAVLMDRSPALLLSGLGAMSAILLLIFRDSILSFVAGIQITTNNLIRVGDWIEMPQFHADGDVIDIALNTIQVQNWDKTITTIPAHKFLENSFKNWRGMQEWGGRRIKRSIFVDVSTIRFLTAEEVEHFGRFFLLRDYIAQKKAELEDHNRTKVQDPSLVVNVRRLSNLGTLRAYVSNYLRQHPGIHPDMTCLVRQLQPTAEGLPLEIYAFTSDIRWAVYEGVQADIFDHVLSVAQEFGLRVFQNPSGHDFAKAWRGDPVENRAVGIPVGREKEPRAE</sequence>
<dbReference type="InterPro" id="IPR023408">
    <property type="entry name" value="MscS_beta-dom_sf"/>
</dbReference>
<feature type="domain" description="Mechanosensitive ion channel MscS" evidence="6">
    <location>
        <begin position="175"/>
        <end position="243"/>
    </location>
</feature>
<organism evidence="7 8">
    <name type="scientific">Vulgatibacter incomptus</name>
    <dbReference type="NCBI Taxonomy" id="1391653"/>
    <lineage>
        <taxon>Bacteria</taxon>
        <taxon>Pseudomonadati</taxon>
        <taxon>Myxococcota</taxon>
        <taxon>Myxococcia</taxon>
        <taxon>Myxococcales</taxon>
        <taxon>Cystobacterineae</taxon>
        <taxon>Vulgatibacteraceae</taxon>
        <taxon>Vulgatibacter</taxon>
    </lineage>
</organism>
<evidence type="ECO:0000313" key="8">
    <source>
        <dbReference type="Proteomes" id="UP000055590"/>
    </source>
</evidence>
<dbReference type="Gene3D" id="2.30.30.60">
    <property type="match status" value="1"/>
</dbReference>
<proteinExistence type="predicted"/>
<accession>A0A0K1PFY3</accession>
<evidence type="ECO:0000256" key="4">
    <source>
        <dbReference type="ARBA" id="ARBA00023136"/>
    </source>
</evidence>
<comment type="subcellular location">
    <subcellularLocation>
        <location evidence="1">Membrane</location>
    </subcellularLocation>
</comment>
<feature type="transmembrane region" description="Helical" evidence="5">
    <location>
        <begin position="13"/>
        <end position="38"/>
    </location>
</feature>
<dbReference type="GO" id="GO:0008381">
    <property type="term" value="F:mechanosensitive monoatomic ion channel activity"/>
    <property type="evidence" value="ECO:0007669"/>
    <property type="project" value="InterPro"/>
</dbReference>
<reference evidence="7 8" key="1">
    <citation type="submission" date="2015-08" db="EMBL/GenBank/DDBJ databases">
        <authorList>
            <person name="Babu N.S."/>
            <person name="Beckwith C.J."/>
            <person name="Beseler K.G."/>
            <person name="Brison A."/>
            <person name="Carone J.V."/>
            <person name="Caskin T.P."/>
            <person name="Diamond M."/>
            <person name="Durham M.E."/>
            <person name="Foxe J.M."/>
            <person name="Go M."/>
            <person name="Henderson B.A."/>
            <person name="Jones I.B."/>
            <person name="McGettigan J.A."/>
            <person name="Micheletti S.J."/>
            <person name="Nasrallah M.E."/>
            <person name="Ortiz D."/>
            <person name="Piller C.R."/>
            <person name="Privatt S.R."/>
            <person name="Schneider S.L."/>
            <person name="Sharp S."/>
            <person name="Smith T.C."/>
            <person name="Stanton J.D."/>
            <person name="Ullery H.E."/>
            <person name="Wilson R.J."/>
            <person name="Serrano M.G."/>
            <person name="Buck G."/>
            <person name="Lee V."/>
            <person name="Wang Y."/>
            <person name="Carvalho R."/>
            <person name="Voegtly L."/>
            <person name="Shi R."/>
            <person name="Duckworth R."/>
            <person name="Johnson A."/>
            <person name="Loviza R."/>
            <person name="Walstead R."/>
            <person name="Shah Z."/>
            <person name="Kiflezghi M."/>
            <person name="Wade K."/>
            <person name="Ball S.L."/>
            <person name="Bradley K.W."/>
            <person name="Asai D.J."/>
            <person name="Bowman C.A."/>
            <person name="Russell D.A."/>
            <person name="Pope W.H."/>
            <person name="Jacobs-Sera D."/>
            <person name="Hendrix R.W."/>
            <person name="Hatfull G.F."/>
        </authorList>
    </citation>
    <scope>NUCLEOTIDE SEQUENCE [LARGE SCALE GENOMIC DNA]</scope>
    <source>
        <strain evidence="7 8">DSM 27710</strain>
    </source>
</reference>
<dbReference type="InterPro" id="IPR030192">
    <property type="entry name" value="YbdG"/>
</dbReference>
<keyword evidence="8" id="KW-1185">Reference proteome</keyword>
<keyword evidence="3 5" id="KW-1133">Transmembrane helix</keyword>
<evidence type="ECO:0000313" key="7">
    <source>
        <dbReference type="EMBL" id="AKU92024.1"/>
    </source>
</evidence>
<protein>
    <submittedName>
        <fullName evidence="7">Small-conductance mechanosensitive channel</fullName>
    </submittedName>
</protein>
<evidence type="ECO:0000256" key="5">
    <source>
        <dbReference type="SAM" id="Phobius"/>
    </source>
</evidence>
<gene>
    <name evidence="7" type="ORF">AKJ08_2411</name>
</gene>
<dbReference type="InterPro" id="IPR010920">
    <property type="entry name" value="LSM_dom_sf"/>
</dbReference>
<dbReference type="PANTHER" id="PTHR30414:SF0">
    <property type="entry name" value="MINICONDUCTANCE MECHANOSENSITIVE CHANNEL YBDG"/>
    <property type="match status" value="1"/>
</dbReference>
<dbReference type="SUPFAM" id="SSF50182">
    <property type="entry name" value="Sm-like ribonucleoproteins"/>
    <property type="match status" value="1"/>
</dbReference>
<dbReference type="Proteomes" id="UP000055590">
    <property type="component" value="Chromosome"/>
</dbReference>
<evidence type="ECO:0000256" key="2">
    <source>
        <dbReference type="ARBA" id="ARBA00022692"/>
    </source>
</evidence>
<dbReference type="PANTHER" id="PTHR30414">
    <property type="entry name" value="MINICONDUCTANCE MECHANOSENSITIVE CHANNEL YBDG"/>
    <property type="match status" value="1"/>
</dbReference>
<feature type="transmembrane region" description="Helical" evidence="5">
    <location>
        <begin position="156"/>
        <end position="173"/>
    </location>
</feature>
<dbReference type="AlphaFoldDB" id="A0A0K1PFY3"/>
<evidence type="ECO:0000256" key="1">
    <source>
        <dbReference type="ARBA" id="ARBA00004370"/>
    </source>
</evidence>
<dbReference type="GO" id="GO:0071470">
    <property type="term" value="P:cellular response to osmotic stress"/>
    <property type="evidence" value="ECO:0007669"/>
    <property type="project" value="InterPro"/>
</dbReference>
<dbReference type="KEGG" id="vin:AKJ08_2411"/>
<evidence type="ECO:0000256" key="3">
    <source>
        <dbReference type="ARBA" id="ARBA00022989"/>
    </source>
</evidence>